<name>A0A168FQZ6_9MICO</name>
<evidence type="ECO:0000313" key="2">
    <source>
        <dbReference type="Proteomes" id="UP000076794"/>
    </source>
</evidence>
<dbReference type="Proteomes" id="UP000076794">
    <property type="component" value="Chromosome"/>
</dbReference>
<protein>
    <submittedName>
        <fullName evidence="1">Uncharacterized protein</fullName>
    </submittedName>
</protein>
<proteinExistence type="predicted"/>
<keyword evidence="2" id="KW-1185">Reference proteome</keyword>
<dbReference type="KEGG" id="ido:I598_2812"/>
<reference evidence="1 2" key="1">
    <citation type="submission" date="2016-01" db="EMBL/GenBank/DDBJ databases">
        <title>Complete genome sequence of a soil Actinobacterium, Isoptericola dokdonensis DS-3.</title>
        <authorList>
            <person name="Kwon S.-K."/>
            <person name="Kim J.F."/>
        </authorList>
    </citation>
    <scope>NUCLEOTIDE SEQUENCE [LARGE SCALE GENOMIC DNA]</scope>
    <source>
        <strain evidence="1 2">DS-3</strain>
    </source>
</reference>
<evidence type="ECO:0000313" key="1">
    <source>
        <dbReference type="EMBL" id="ANC32331.1"/>
    </source>
</evidence>
<sequence length="124" mass="12316">MAEAADRADAAEAPVCVPADCADRAELALGTAVELGDGVGLTSAAARAAARSSAESVTAAALSPSGTLSSSPSAAALTVPMPSTATVPTAQRFLTDDLMAFPSERTSLTFLSLGAGHETRRRPG</sequence>
<organism evidence="1 2">
    <name type="scientific">Isoptericola dokdonensis DS-3</name>
    <dbReference type="NCBI Taxonomy" id="1300344"/>
    <lineage>
        <taxon>Bacteria</taxon>
        <taxon>Bacillati</taxon>
        <taxon>Actinomycetota</taxon>
        <taxon>Actinomycetes</taxon>
        <taxon>Micrococcales</taxon>
        <taxon>Promicromonosporaceae</taxon>
        <taxon>Isoptericola</taxon>
    </lineage>
</organism>
<gene>
    <name evidence="1" type="ORF">I598_2812</name>
</gene>
<dbReference type="PATRIC" id="fig|1300344.3.peg.2826"/>
<accession>A0A168FQZ6</accession>
<dbReference type="AlphaFoldDB" id="A0A168FQZ6"/>
<dbReference type="EMBL" id="CP014209">
    <property type="protein sequence ID" value="ANC32331.1"/>
    <property type="molecule type" value="Genomic_DNA"/>
</dbReference>